<dbReference type="SUPFAM" id="SSF46894">
    <property type="entry name" value="C-terminal effector domain of the bipartite response regulators"/>
    <property type="match status" value="1"/>
</dbReference>
<dbReference type="InterPro" id="IPR000792">
    <property type="entry name" value="Tscrpt_reg_LuxR_C"/>
</dbReference>
<dbReference type="GO" id="GO:0006355">
    <property type="term" value="P:regulation of DNA-templated transcription"/>
    <property type="evidence" value="ECO:0007669"/>
    <property type="project" value="InterPro"/>
</dbReference>
<keyword evidence="2" id="KW-1185">Reference proteome</keyword>
<dbReference type="OrthoDB" id="9808843at2"/>
<dbReference type="AlphaFoldDB" id="A0A221VYA7"/>
<dbReference type="InterPro" id="IPR001789">
    <property type="entry name" value="Sig_transdc_resp-reg_receiver"/>
</dbReference>
<reference evidence="1 2" key="1">
    <citation type="submission" date="2017-07" db="EMBL/GenBank/DDBJ databases">
        <title>Complete genome sequence of Actinoalloteichus hoggarensis DSM 45943, type strain of Actinoalloteichus hoggarensis.</title>
        <authorList>
            <person name="Ruckert C."/>
            <person name="Nouioui I."/>
            <person name="Willmese J."/>
            <person name="van Wezel G."/>
            <person name="Klenk H.-P."/>
            <person name="Kalinowski J."/>
            <person name="Zotchev S.B."/>
        </authorList>
    </citation>
    <scope>NUCLEOTIDE SEQUENCE [LARGE SCALE GENOMIC DNA]</scope>
    <source>
        <strain evidence="1 2">DSM 45943</strain>
    </source>
</reference>
<dbReference type="PROSITE" id="PS50110">
    <property type="entry name" value="RESPONSE_REGULATORY"/>
    <property type="match status" value="1"/>
</dbReference>
<dbReference type="Pfam" id="PF00196">
    <property type="entry name" value="GerE"/>
    <property type="match status" value="1"/>
</dbReference>
<sequence>MIRVMLVDDERLTRDAVAALLALEPDLDVVGQAADGEEAVRLALELVPDIVVLDVEMPGLQGPEVVERIMASAEGIRCVILTRHARPGVLRRALAAGARGFLPKNVPVAELAEAIRQVRAGRRHVDESMAADALAEWPCPLTCREREILAMVTDSRTAADIARLAHLSAGTVRNYLSSAMTKLAARTRAEAARIARDHGWI</sequence>
<protein>
    <submittedName>
        <fullName evidence="1">Transcriptional regulatory protein LiaR</fullName>
    </submittedName>
</protein>
<dbReference type="InterPro" id="IPR011006">
    <property type="entry name" value="CheY-like_superfamily"/>
</dbReference>
<dbReference type="PROSITE" id="PS50043">
    <property type="entry name" value="HTH_LUXR_2"/>
    <property type="match status" value="1"/>
</dbReference>
<gene>
    <name evidence="1" type="primary">liaR1</name>
    <name evidence="1" type="ORF">AHOG_02805</name>
</gene>
<dbReference type="SMART" id="SM00448">
    <property type="entry name" value="REC"/>
    <property type="match status" value="1"/>
</dbReference>
<dbReference type="PANTHER" id="PTHR43214">
    <property type="entry name" value="TWO-COMPONENT RESPONSE REGULATOR"/>
    <property type="match status" value="1"/>
</dbReference>
<dbReference type="EMBL" id="CP022521">
    <property type="protein sequence ID" value="ASO18221.1"/>
    <property type="molecule type" value="Genomic_DNA"/>
</dbReference>
<dbReference type="InterPro" id="IPR016032">
    <property type="entry name" value="Sig_transdc_resp-reg_C-effctor"/>
</dbReference>
<dbReference type="Pfam" id="PF00072">
    <property type="entry name" value="Response_reg"/>
    <property type="match status" value="1"/>
</dbReference>
<organism evidence="1 2">
    <name type="scientific">Actinoalloteichus hoggarensis</name>
    <dbReference type="NCBI Taxonomy" id="1470176"/>
    <lineage>
        <taxon>Bacteria</taxon>
        <taxon>Bacillati</taxon>
        <taxon>Actinomycetota</taxon>
        <taxon>Actinomycetes</taxon>
        <taxon>Pseudonocardiales</taxon>
        <taxon>Pseudonocardiaceae</taxon>
        <taxon>Actinoalloteichus</taxon>
    </lineage>
</organism>
<dbReference type="Proteomes" id="UP000204221">
    <property type="component" value="Chromosome"/>
</dbReference>
<dbReference type="PRINTS" id="PR00038">
    <property type="entry name" value="HTHLUXR"/>
</dbReference>
<dbReference type="InterPro" id="IPR039420">
    <property type="entry name" value="WalR-like"/>
</dbReference>
<proteinExistence type="predicted"/>
<dbReference type="SMART" id="SM00421">
    <property type="entry name" value="HTH_LUXR"/>
    <property type="match status" value="1"/>
</dbReference>
<dbReference type="PANTHER" id="PTHR43214:SF42">
    <property type="entry name" value="TRANSCRIPTIONAL REGULATORY PROTEIN DESR"/>
    <property type="match status" value="1"/>
</dbReference>
<accession>A0A221VYA7</accession>
<dbReference type="GO" id="GO:0003677">
    <property type="term" value="F:DNA binding"/>
    <property type="evidence" value="ECO:0007669"/>
    <property type="project" value="InterPro"/>
</dbReference>
<dbReference type="KEGG" id="ahg:AHOG_02805"/>
<dbReference type="SUPFAM" id="SSF52172">
    <property type="entry name" value="CheY-like"/>
    <property type="match status" value="1"/>
</dbReference>
<dbReference type="GO" id="GO:0000160">
    <property type="term" value="P:phosphorelay signal transduction system"/>
    <property type="evidence" value="ECO:0007669"/>
    <property type="project" value="InterPro"/>
</dbReference>
<dbReference type="RefSeq" id="WP_093939959.1">
    <property type="nucleotide sequence ID" value="NZ_CP022521.1"/>
</dbReference>
<dbReference type="Gene3D" id="3.40.50.2300">
    <property type="match status" value="1"/>
</dbReference>
<evidence type="ECO:0000313" key="2">
    <source>
        <dbReference type="Proteomes" id="UP000204221"/>
    </source>
</evidence>
<name>A0A221VYA7_9PSEU</name>
<evidence type="ECO:0000313" key="1">
    <source>
        <dbReference type="EMBL" id="ASO18221.1"/>
    </source>
</evidence>